<dbReference type="EMBL" id="CP032744">
    <property type="protein sequence ID" value="AYJ38937.1"/>
    <property type="molecule type" value="Genomic_DNA"/>
</dbReference>
<organism evidence="1 5">
    <name type="scientific">Lactiplantibacillus paraplantarum</name>
    <dbReference type="NCBI Taxonomy" id="60520"/>
    <lineage>
        <taxon>Bacteria</taxon>
        <taxon>Bacillati</taxon>
        <taxon>Bacillota</taxon>
        <taxon>Bacilli</taxon>
        <taxon>Lactobacillales</taxon>
        <taxon>Lactobacillaceae</taxon>
        <taxon>Lactiplantibacillus</taxon>
    </lineage>
</organism>
<evidence type="ECO:0000313" key="4">
    <source>
        <dbReference type="Proteomes" id="UP000236162"/>
    </source>
</evidence>
<dbReference type="Proteomes" id="UP000277896">
    <property type="component" value="Chromosome"/>
</dbReference>
<keyword evidence="4" id="KW-1185">Reference proteome</keyword>
<sequence>MKINEINPDVREFLYYRFNEQQEAAGIDYNSPEMESFRNNLEVNNFTAEIKYSYYKYAPNVQECLDKARKITEDHWNVKIEWQ</sequence>
<dbReference type="RefSeq" id="WP_056988255.1">
    <property type="nucleotide sequence ID" value="NZ_BDOR01000004.1"/>
</dbReference>
<dbReference type="Proteomes" id="UP000236162">
    <property type="component" value="Unassembled WGS sequence"/>
</dbReference>
<evidence type="ECO:0000313" key="1">
    <source>
        <dbReference type="EMBL" id="AYJ38883.1"/>
    </source>
</evidence>
<evidence type="ECO:0000313" key="5">
    <source>
        <dbReference type="Proteomes" id="UP000277896"/>
    </source>
</evidence>
<dbReference type="EMBL" id="CP032744">
    <property type="protein sequence ID" value="AYJ38883.1"/>
    <property type="molecule type" value="Genomic_DNA"/>
</dbReference>
<dbReference type="EMBL" id="BDOR01000004">
    <property type="protein sequence ID" value="GBF01692.1"/>
    <property type="molecule type" value="Genomic_DNA"/>
</dbReference>
<dbReference type="AlphaFoldDB" id="A0AAD0TPP7"/>
<reference evidence="3 4" key="1">
    <citation type="submission" date="2017-04" db="EMBL/GenBank/DDBJ databases">
        <title>In vitro and in silico characterization of Lactobacillus paraplantarum D2-1, a starter culture for soymilk fermentation.</title>
        <authorList>
            <person name="Endo A."/>
            <person name="Sasaki F."/>
            <person name="Maeno S."/>
            <person name="Kanesaki Y."/>
            <person name="Kubota E."/>
            <person name="Torres G.A."/>
            <person name="Tomita S."/>
            <person name="Nakagawa J."/>
        </authorList>
    </citation>
    <scope>NUCLEOTIDE SEQUENCE [LARGE SCALE GENOMIC DNA]</scope>
    <source>
        <strain evidence="3 4">D2-1</strain>
    </source>
</reference>
<accession>A0AAD0TPP7</accession>
<reference evidence="1 5" key="2">
    <citation type="submission" date="2018-10" db="EMBL/GenBank/DDBJ databases">
        <title>Genome seuquencing of Lactobacillus species.</title>
        <authorList>
            <person name="Baek C."/>
            <person name="Yi H."/>
        </authorList>
    </citation>
    <scope>NUCLEOTIDE SEQUENCE [LARGE SCALE GENOMIC DNA]</scope>
    <source>
        <strain evidence="1 5">DSM 10667</strain>
    </source>
</reference>
<proteinExistence type="predicted"/>
<evidence type="ECO:0000313" key="3">
    <source>
        <dbReference type="EMBL" id="GBF01692.1"/>
    </source>
</evidence>
<protein>
    <submittedName>
        <fullName evidence="1">Uncharacterized protein</fullName>
    </submittedName>
</protein>
<evidence type="ECO:0000313" key="2">
    <source>
        <dbReference type="EMBL" id="AYJ38937.1"/>
    </source>
</evidence>
<gene>
    <name evidence="1" type="ORF">LP667_08660</name>
    <name evidence="2" type="ORF">LP667_08955</name>
    <name evidence="3" type="ORF">LPPLD21_01224</name>
</gene>
<name>A0AAD0TPP7_9LACO</name>